<dbReference type="FunFam" id="3.40.50.300:FF:001123">
    <property type="entry name" value="C-1-tetrahydrofolate synthase, cytoplasmic isoform X2"/>
    <property type="match status" value="1"/>
</dbReference>
<dbReference type="Pfam" id="PF01268">
    <property type="entry name" value="FTHFS"/>
    <property type="match status" value="1"/>
</dbReference>
<feature type="binding site" evidence="7">
    <location>
        <begin position="65"/>
        <end position="72"/>
    </location>
    <ligand>
        <name>ATP</name>
        <dbReference type="ChEBI" id="CHEBI:30616"/>
    </ligand>
</feature>
<proteinExistence type="inferred from homology"/>
<protein>
    <recommendedName>
        <fullName evidence="7">Formate--tetrahydrofolate ligase</fullName>
        <ecNumber evidence="7">6.3.4.3</ecNumber>
    </recommendedName>
    <alternativeName>
        <fullName evidence="7">Formyltetrahydrofolate synthetase</fullName>
        <shortName evidence="7">FHS</shortName>
        <shortName evidence="7">FTHFS</shortName>
    </alternativeName>
</protein>
<dbReference type="Gene3D" id="3.10.410.10">
    <property type="entry name" value="Formyltetrahydrofolate synthetase, domain 3"/>
    <property type="match status" value="1"/>
</dbReference>
<dbReference type="PROSITE" id="PS00722">
    <property type="entry name" value="FTHFS_2"/>
    <property type="match status" value="1"/>
</dbReference>
<organism evidence="8 9">
    <name type="scientific">Levilinea saccharolytica</name>
    <dbReference type="NCBI Taxonomy" id="229921"/>
    <lineage>
        <taxon>Bacteria</taxon>
        <taxon>Bacillati</taxon>
        <taxon>Chloroflexota</taxon>
        <taxon>Anaerolineae</taxon>
        <taxon>Anaerolineales</taxon>
        <taxon>Anaerolineaceae</taxon>
        <taxon>Levilinea</taxon>
    </lineage>
</organism>
<comment type="pathway">
    <text evidence="1 7">One-carbon metabolism; tetrahydrofolate interconversion.</text>
</comment>
<dbReference type="InterPro" id="IPR027417">
    <property type="entry name" value="P-loop_NTPase"/>
</dbReference>
<evidence type="ECO:0000256" key="2">
    <source>
        <dbReference type="ARBA" id="ARBA00011738"/>
    </source>
</evidence>
<gene>
    <name evidence="7" type="primary">fhs</name>
    <name evidence="8" type="ORF">ADN01_08510</name>
</gene>
<dbReference type="GO" id="GO:0005524">
    <property type="term" value="F:ATP binding"/>
    <property type="evidence" value="ECO:0007669"/>
    <property type="project" value="UniProtKB-UniRule"/>
</dbReference>
<evidence type="ECO:0000313" key="8">
    <source>
        <dbReference type="EMBL" id="KPL83526.1"/>
    </source>
</evidence>
<dbReference type="AlphaFoldDB" id="A0A0P6Y301"/>
<comment type="catalytic activity">
    <reaction evidence="7">
        <text>(6S)-5,6,7,8-tetrahydrofolate + formate + ATP = (6R)-10-formyltetrahydrofolate + ADP + phosphate</text>
        <dbReference type="Rhea" id="RHEA:20221"/>
        <dbReference type="ChEBI" id="CHEBI:15740"/>
        <dbReference type="ChEBI" id="CHEBI:30616"/>
        <dbReference type="ChEBI" id="CHEBI:43474"/>
        <dbReference type="ChEBI" id="CHEBI:57453"/>
        <dbReference type="ChEBI" id="CHEBI:195366"/>
        <dbReference type="ChEBI" id="CHEBI:456216"/>
        <dbReference type="EC" id="6.3.4.3"/>
    </reaction>
</comment>
<dbReference type="Gene3D" id="3.30.1510.10">
    <property type="entry name" value="Domain 2, N(10)-formyltetrahydrofolate synthetase"/>
    <property type="match status" value="1"/>
</dbReference>
<dbReference type="Gene3D" id="3.40.50.300">
    <property type="entry name" value="P-loop containing nucleotide triphosphate hydrolases"/>
    <property type="match status" value="2"/>
</dbReference>
<dbReference type="UniPathway" id="UPA00193"/>
<dbReference type="STRING" id="229921.ADN01_08510"/>
<evidence type="ECO:0000256" key="6">
    <source>
        <dbReference type="ARBA" id="ARBA00022840"/>
    </source>
</evidence>
<evidence type="ECO:0000256" key="7">
    <source>
        <dbReference type="HAMAP-Rule" id="MF_01543"/>
    </source>
</evidence>
<evidence type="ECO:0000256" key="1">
    <source>
        <dbReference type="ARBA" id="ARBA00004777"/>
    </source>
</evidence>
<dbReference type="SUPFAM" id="SSF52540">
    <property type="entry name" value="P-loop containing nucleoside triphosphate hydrolases"/>
    <property type="match status" value="1"/>
</dbReference>
<dbReference type="EMBL" id="LGCM01000031">
    <property type="protein sequence ID" value="KPL83526.1"/>
    <property type="molecule type" value="Genomic_DNA"/>
</dbReference>
<dbReference type="PROSITE" id="PS00721">
    <property type="entry name" value="FTHFS_1"/>
    <property type="match status" value="1"/>
</dbReference>
<dbReference type="HAMAP" id="MF_01543">
    <property type="entry name" value="FTHFS"/>
    <property type="match status" value="1"/>
</dbReference>
<dbReference type="PATRIC" id="fig|229921.5.peg.1105"/>
<evidence type="ECO:0000256" key="5">
    <source>
        <dbReference type="ARBA" id="ARBA00022741"/>
    </source>
</evidence>
<comment type="caution">
    <text evidence="8">The sequence shown here is derived from an EMBL/GenBank/DDBJ whole genome shotgun (WGS) entry which is preliminary data.</text>
</comment>
<dbReference type="GO" id="GO:0004329">
    <property type="term" value="F:formate-tetrahydrofolate ligase activity"/>
    <property type="evidence" value="ECO:0007669"/>
    <property type="project" value="UniProtKB-UniRule"/>
</dbReference>
<dbReference type="EC" id="6.3.4.3" evidence="7"/>
<keyword evidence="9" id="KW-1185">Reference proteome</keyword>
<comment type="similarity">
    <text evidence="7">Belongs to the formate--tetrahydrofolate ligase family.</text>
</comment>
<accession>A0A0P6Y301</accession>
<keyword evidence="4 7" id="KW-0436">Ligase</keyword>
<dbReference type="InterPro" id="IPR020628">
    <property type="entry name" value="Formate_THF_ligase_CS"/>
</dbReference>
<dbReference type="GO" id="GO:0035999">
    <property type="term" value="P:tetrahydrofolate interconversion"/>
    <property type="evidence" value="ECO:0007669"/>
    <property type="project" value="UniProtKB-UniRule"/>
</dbReference>
<comment type="subunit">
    <text evidence="2">Homodimer.</text>
</comment>
<dbReference type="Proteomes" id="UP000050501">
    <property type="component" value="Unassembled WGS sequence"/>
</dbReference>
<name>A0A0P6Y301_9CHLR</name>
<dbReference type="InterPro" id="IPR000559">
    <property type="entry name" value="Formate_THF_ligase"/>
</dbReference>
<reference evidence="8 9" key="1">
    <citation type="submission" date="2015-07" db="EMBL/GenBank/DDBJ databases">
        <title>Genome sequence of Levilinea saccharolytica DSM 16555.</title>
        <authorList>
            <person name="Hemp J."/>
            <person name="Ward L.M."/>
            <person name="Pace L.A."/>
            <person name="Fischer W.W."/>
        </authorList>
    </citation>
    <scope>NUCLEOTIDE SEQUENCE [LARGE SCALE GENOMIC DNA]</scope>
    <source>
        <strain evidence="8 9">KIBI-1</strain>
    </source>
</reference>
<dbReference type="CDD" id="cd00477">
    <property type="entry name" value="FTHFS"/>
    <property type="match status" value="1"/>
</dbReference>
<keyword evidence="6 7" id="KW-0067">ATP-binding</keyword>
<evidence type="ECO:0000256" key="3">
    <source>
        <dbReference type="ARBA" id="ARBA00022563"/>
    </source>
</evidence>
<sequence>MPSDIEIAQESDIKPISDVAAELGLLPEEIEFFGPYKAKVKLEVLNRLADVPDGKYIDVTAITPTPLGEGKTTTTVGLSQALGAHLGYKVITAIRQPSQGPTFGIKGGAAGGGYSQVIPMEDFNLHLTGDIHAITAAHNLVAAAIDVRMLHESQATDEQMFERLMPKNKHGKRSFGRGLVGRLKRLGIDKTDPDDLTPEERRKLCRLDIDPATITWRRVLDTSDRFLRGVTVGRGPNETGHERETGFDITVASEIMAVLALTTGLADMRERFGKIVIGLDKAGNAVSCDDLGVAGAMTVLMRDAIKPNLMQTLEGTPVFVHAGPFANIAHGNSSILADKIGLKLADFVVTESGFGADMGMEKFFDIKCRYSGLVPNVVVLVATVRALKMHGGGPKVVAGKPLDTAYIQENLELLRAGMPNLLHHIQSARKFGIPVVVAVNSFATDTEAELELIRKMSIEEGGAVDAVVSRHWEFGGQGAVDLAKAVVKASELPSQFQFLYPLEWPIKQKIETIAREIYGADGVDYSELAEQRIEEYTRLGFDKLPMCMAKTHLSLSHDATLKGVPKGFRIPIRDVRASVGAGFIYPLLGEMSTMPGLPTRPAFYDVDLDLETGRVTGLF</sequence>
<keyword evidence="3 7" id="KW-0554">One-carbon metabolism</keyword>
<keyword evidence="5 7" id="KW-0547">Nucleotide-binding</keyword>
<evidence type="ECO:0000313" key="9">
    <source>
        <dbReference type="Proteomes" id="UP000050501"/>
    </source>
</evidence>
<dbReference type="FunFam" id="3.40.50.300:FF:000245">
    <property type="entry name" value="C-1-tetrahydrofolate synthase, cytoplasmic"/>
    <property type="match status" value="1"/>
</dbReference>
<evidence type="ECO:0000256" key="4">
    <source>
        <dbReference type="ARBA" id="ARBA00022598"/>
    </source>
</evidence>
<dbReference type="FunFam" id="3.10.410.10:FF:000001">
    <property type="entry name" value="Putative formate--tetrahydrofolate ligase"/>
    <property type="match status" value="1"/>
</dbReference>